<dbReference type="InterPro" id="IPR011009">
    <property type="entry name" value="Kinase-like_dom_sf"/>
</dbReference>
<dbReference type="AlphaFoldDB" id="A0A3E2GTE2"/>
<dbReference type="SUPFAM" id="SSF56112">
    <property type="entry name" value="Protein kinase-like (PK-like)"/>
    <property type="match status" value="1"/>
</dbReference>
<dbReference type="PROSITE" id="PS51819">
    <property type="entry name" value="VOC"/>
    <property type="match status" value="1"/>
</dbReference>
<evidence type="ECO:0000313" key="4">
    <source>
        <dbReference type="Proteomes" id="UP000258309"/>
    </source>
</evidence>
<keyword evidence="4" id="KW-1185">Reference proteome</keyword>
<dbReference type="SUPFAM" id="SSF54593">
    <property type="entry name" value="Glyoxalase/Bleomycin resistance protein/Dihydroxybiphenyl dioxygenase"/>
    <property type="match status" value="1"/>
</dbReference>
<feature type="non-terminal residue" evidence="3">
    <location>
        <position position="478"/>
    </location>
</feature>
<dbReference type="InterPro" id="IPR029068">
    <property type="entry name" value="Glyas_Bleomycin-R_OHBP_Dase"/>
</dbReference>
<accession>A0A3E2GTE2</accession>
<dbReference type="Proteomes" id="UP000258309">
    <property type="component" value="Unassembled WGS sequence"/>
</dbReference>
<dbReference type="PANTHER" id="PTHR21366">
    <property type="entry name" value="GLYOXALASE FAMILY PROTEIN"/>
    <property type="match status" value="1"/>
</dbReference>
<organism evidence="3 4">
    <name type="scientific">Scytalidium lignicola</name>
    <name type="common">Hyphomycete</name>
    <dbReference type="NCBI Taxonomy" id="5539"/>
    <lineage>
        <taxon>Eukaryota</taxon>
        <taxon>Fungi</taxon>
        <taxon>Dikarya</taxon>
        <taxon>Ascomycota</taxon>
        <taxon>Pezizomycotina</taxon>
        <taxon>Leotiomycetes</taxon>
        <taxon>Leotiomycetes incertae sedis</taxon>
        <taxon>Scytalidium</taxon>
    </lineage>
</organism>
<dbReference type="PANTHER" id="PTHR21366:SF14">
    <property type="entry name" value="GLYOXALASE DOMAIN-CONTAINING PROTEIN 5"/>
    <property type="match status" value="1"/>
</dbReference>
<dbReference type="Gene3D" id="3.10.180.10">
    <property type="entry name" value="2,3-Dihydroxybiphenyl 1,2-Dioxygenase, domain 1"/>
    <property type="match status" value="1"/>
</dbReference>
<gene>
    <name evidence="3" type="ORF">B7463_g12327</name>
</gene>
<dbReference type="Pfam" id="PF00903">
    <property type="entry name" value="Glyoxalase"/>
    <property type="match status" value="1"/>
</dbReference>
<comment type="caution">
    <text evidence="3">The sequence shown here is derived from an EMBL/GenBank/DDBJ whole genome shotgun (WGS) entry which is preliminary data.</text>
</comment>
<dbReference type="InterPro" id="IPR037523">
    <property type="entry name" value="VOC_core"/>
</dbReference>
<name>A0A3E2GTE2_SCYLI</name>
<reference evidence="3 4" key="1">
    <citation type="submission" date="2018-05" db="EMBL/GenBank/DDBJ databases">
        <title>Draft genome sequence of Scytalidium lignicola DSM 105466, a ubiquitous saprotrophic fungus.</title>
        <authorList>
            <person name="Buettner E."/>
            <person name="Gebauer A.M."/>
            <person name="Hofrichter M."/>
            <person name="Liers C."/>
            <person name="Kellner H."/>
        </authorList>
    </citation>
    <scope>NUCLEOTIDE SEQUENCE [LARGE SCALE GENOMIC DNA]</scope>
    <source>
        <strain evidence="3 4">DSM 105466</strain>
    </source>
</reference>
<comment type="similarity">
    <text evidence="1">Belongs to the glyoxalase I family.</text>
</comment>
<protein>
    <recommendedName>
        <fullName evidence="2">VOC domain-containing protein</fullName>
    </recommendedName>
</protein>
<proteinExistence type="inferred from homology"/>
<dbReference type="CDD" id="cd07253">
    <property type="entry name" value="GLOD5"/>
    <property type="match status" value="1"/>
</dbReference>
<dbReference type="InterPro" id="IPR050383">
    <property type="entry name" value="GlyoxalaseI/FosfomycinResist"/>
</dbReference>
<dbReference type="STRING" id="5539.A0A3E2GTE2"/>
<feature type="domain" description="VOC" evidence="2">
    <location>
        <begin position="9"/>
        <end position="137"/>
    </location>
</feature>
<dbReference type="InterPro" id="IPR004360">
    <property type="entry name" value="Glyas_Fos-R_dOase_dom"/>
</dbReference>
<dbReference type="EMBL" id="NCSJ02000531">
    <property type="protein sequence ID" value="RFU24013.1"/>
    <property type="molecule type" value="Genomic_DNA"/>
</dbReference>
<evidence type="ECO:0000313" key="3">
    <source>
        <dbReference type="EMBL" id="RFU24013.1"/>
    </source>
</evidence>
<sequence>MAPPFSITTIDHLVLTVRSIPATVDFYTKIIGMKAQTFTSASNSSEVRHALAFGPHKINLHQAGAEFEPKAAVAIPGSGDLCFITETPVQDALEAVKAHGVEILENGIVVDRMGARGPIRSFYIRDPDGNLVDGFKHLQPRYVGDSNKVQHHYFERSPRAMRDREYDPYVCELKAYQRLKESGICDRGIVPQYYGTIKNIDWQLYQPHLDMFASDPYAPNAIILEYVQNAQMLNEDNYTTLRMENFLSGIKEIHKVSIEHSDPATRNMMVVDGDPERAVWIDFDRAQTFERLRQQDIKWIEFEFKLVVEILEEMQQLPNIPINPPARPGPNTRSVHFNSQDIKNVRVWREFTLATILWKYQNILSTAQLPADPIPLSPARPVNSENAIMQRISELVCPRIRRALRAGFRQLAVTNQMNGLVAVSFDIGEAAAAINRSEPDMALYIAAQWGTGPNRAPGELKSSWKWQTNFSNRNYLPE</sequence>
<feature type="non-terminal residue" evidence="3">
    <location>
        <position position="1"/>
    </location>
</feature>
<dbReference type="OMA" id="NSENAIM"/>
<evidence type="ECO:0000256" key="1">
    <source>
        <dbReference type="ARBA" id="ARBA00010363"/>
    </source>
</evidence>
<dbReference type="OrthoDB" id="5371818at2759"/>
<evidence type="ECO:0000259" key="2">
    <source>
        <dbReference type="PROSITE" id="PS51819"/>
    </source>
</evidence>